<dbReference type="WBParaSite" id="ACRNAN_scaffold5608.g14917.t1">
    <property type="protein sequence ID" value="ACRNAN_scaffold5608.g14917.t1"/>
    <property type="gene ID" value="ACRNAN_scaffold5608.g14917"/>
</dbReference>
<accession>A0A914E5H1</accession>
<evidence type="ECO:0000313" key="3">
    <source>
        <dbReference type="WBParaSite" id="ACRNAN_scaffold5608.g14917.t1"/>
    </source>
</evidence>
<name>A0A914E5H1_9BILA</name>
<keyword evidence="1" id="KW-0812">Transmembrane</keyword>
<protein>
    <submittedName>
        <fullName evidence="3">NADH dehydrogenase subunit 3</fullName>
    </submittedName>
</protein>
<sequence>MALSQYDMNLFFVMLTTITGSAALIVLIVVLLRYRSSVKDSTCYYPNAMENSDIENARIPVSPTEFARGIQFSSTRYHAGTPKLGESLVLDITMMKTAYNSP</sequence>
<feature type="transmembrane region" description="Helical" evidence="1">
    <location>
        <begin position="12"/>
        <end position="32"/>
    </location>
</feature>
<dbReference type="AlphaFoldDB" id="A0A914E5H1"/>
<evidence type="ECO:0000256" key="1">
    <source>
        <dbReference type="SAM" id="Phobius"/>
    </source>
</evidence>
<proteinExistence type="predicted"/>
<reference evidence="3" key="1">
    <citation type="submission" date="2022-11" db="UniProtKB">
        <authorList>
            <consortium name="WormBaseParasite"/>
        </authorList>
    </citation>
    <scope>IDENTIFICATION</scope>
</reference>
<dbReference type="Proteomes" id="UP000887540">
    <property type="component" value="Unplaced"/>
</dbReference>
<keyword evidence="2" id="KW-1185">Reference proteome</keyword>
<evidence type="ECO:0000313" key="2">
    <source>
        <dbReference type="Proteomes" id="UP000887540"/>
    </source>
</evidence>
<keyword evidence="1" id="KW-1133">Transmembrane helix</keyword>
<keyword evidence="1" id="KW-0472">Membrane</keyword>
<organism evidence="2 3">
    <name type="scientific">Acrobeloides nanus</name>
    <dbReference type="NCBI Taxonomy" id="290746"/>
    <lineage>
        <taxon>Eukaryota</taxon>
        <taxon>Metazoa</taxon>
        <taxon>Ecdysozoa</taxon>
        <taxon>Nematoda</taxon>
        <taxon>Chromadorea</taxon>
        <taxon>Rhabditida</taxon>
        <taxon>Tylenchina</taxon>
        <taxon>Cephalobomorpha</taxon>
        <taxon>Cephaloboidea</taxon>
        <taxon>Cephalobidae</taxon>
        <taxon>Acrobeloides</taxon>
    </lineage>
</organism>